<dbReference type="GO" id="GO:0008278">
    <property type="term" value="C:cohesin complex"/>
    <property type="evidence" value="ECO:0007669"/>
    <property type="project" value="InterPro"/>
</dbReference>
<dbReference type="GO" id="GO:1990414">
    <property type="term" value="P:replication-born double-strand break repair via sister chromatid exchange"/>
    <property type="evidence" value="ECO:0007669"/>
    <property type="project" value="TreeGrafter"/>
</dbReference>
<organism evidence="4 5">
    <name type="scientific">Papaver somniferum</name>
    <name type="common">Opium poppy</name>
    <dbReference type="NCBI Taxonomy" id="3469"/>
    <lineage>
        <taxon>Eukaryota</taxon>
        <taxon>Viridiplantae</taxon>
        <taxon>Streptophyta</taxon>
        <taxon>Embryophyta</taxon>
        <taxon>Tracheophyta</taxon>
        <taxon>Spermatophyta</taxon>
        <taxon>Magnoliopsida</taxon>
        <taxon>Ranunculales</taxon>
        <taxon>Papaveraceae</taxon>
        <taxon>Papaveroideae</taxon>
        <taxon>Papaver</taxon>
    </lineage>
</organism>
<proteinExistence type="predicted"/>
<evidence type="ECO:0000256" key="2">
    <source>
        <dbReference type="ARBA" id="ARBA00023242"/>
    </source>
</evidence>
<evidence type="ECO:0000256" key="1">
    <source>
        <dbReference type="ARBA" id="ARBA00004123"/>
    </source>
</evidence>
<evidence type="ECO:0000313" key="5">
    <source>
        <dbReference type="Proteomes" id="UP000316621"/>
    </source>
</evidence>
<comment type="subcellular location">
    <subcellularLocation>
        <location evidence="1">Nucleus</location>
    </subcellularLocation>
</comment>
<sequence length="89" mass="10417">MFYSHELLARKRPLGTVWMAAHLEKRLRRTHIDVTNIASTVGSFLSYSRYFLYMVHNEPSRLLYNDALPHSVDIAGSCHSRLSWFGYEQ</sequence>
<dbReference type="EMBL" id="CM010723">
    <property type="protein sequence ID" value="RZC77429.1"/>
    <property type="molecule type" value="Genomic_DNA"/>
</dbReference>
<reference evidence="4 5" key="1">
    <citation type="journal article" date="2018" name="Science">
        <title>The opium poppy genome and morphinan production.</title>
        <authorList>
            <person name="Guo L."/>
            <person name="Winzer T."/>
            <person name="Yang X."/>
            <person name="Li Y."/>
            <person name="Ning Z."/>
            <person name="He Z."/>
            <person name="Teodor R."/>
            <person name="Lu Y."/>
            <person name="Bowser T.A."/>
            <person name="Graham I.A."/>
            <person name="Ye K."/>
        </authorList>
    </citation>
    <scope>NUCLEOTIDE SEQUENCE [LARGE SCALE GENOMIC DNA]</scope>
    <source>
        <strain evidence="5">cv. HN1</strain>
        <tissue evidence="4">Leaves</tissue>
    </source>
</reference>
<dbReference type="InterPro" id="IPR039781">
    <property type="entry name" value="Rad21/Rec8-like"/>
</dbReference>
<protein>
    <recommendedName>
        <fullName evidence="3">Rad21/Rec8-like protein N-terminal domain-containing protein</fullName>
    </recommendedName>
</protein>
<dbReference type="Gramene" id="RZC77429">
    <property type="protein sequence ID" value="RZC77429"/>
    <property type="gene ID" value="C5167_001588"/>
</dbReference>
<keyword evidence="5" id="KW-1185">Reference proteome</keyword>
<name>A0A4Y7KZN7_PAPSO</name>
<dbReference type="GO" id="GO:0005634">
    <property type="term" value="C:nucleus"/>
    <property type="evidence" value="ECO:0007669"/>
    <property type="project" value="UniProtKB-SubCell"/>
</dbReference>
<dbReference type="Proteomes" id="UP000316621">
    <property type="component" value="Chromosome 9"/>
</dbReference>
<gene>
    <name evidence="4" type="ORF">C5167_001588</name>
</gene>
<dbReference type="PANTHER" id="PTHR12585:SF69">
    <property type="entry name" value="FI11703P"/>
    <property type="match status" value="1"/>
</dbReference>
<accession>A0A4Y7KZN7</accession>
<dbReference type="PANTHER" id="PTHR12585">
    <property type="entry name" value="SCC1 / RAD21 FAMILY MEMBER"/>
    <property type="match status" value="1"/>
</dbReference>
<evidence type="ECO:0000313" key="4">
    <source>
        <dbReference type="EMBL" id="RZC77429.1"/>
    </source>
</evidence>
<keyword evidence="2" id="KW-0539">Nucleus</keyword>
<dbReference type="AlphaFoldDB" id="A0A4Y7KZN7"/>
<evidence type="ECO:0000259" key="3">
    <source>
        <dbReference type="Pfam" id="PF04825"/>
    </source>
</evidence>
<feature type="domain" description="Rad21/Rec8-like protein N-terminal" evidence="3">
    <location>
        <begin position="1"/>
        <end position="46"/>
    </location>
</feature>
<dbReference type="GO" id="GO:0003682">
    <property type="term" value="F:chromatin binding"/>
    <property type="evidence" value="ECO:0007669"/>
    <property type="project" value="TreeGrafter"/>
</dbReference>
<dbReference type="STRING" id="3469.A0A4Y7KZN7"/>
<dbReference type="InterPro" id="IPR006910">
    <property type="entry name" value="Rad21_Rec8_N"/>
</dbReference>
<dbReference type="GO" id="GO:0007062">
    <property type="term" value="P:sister chromatid cohesion"/>
    <property type="evidence" value="ECO:0007669"/>
    <property type="project" value="InterPro"/>
</dbReference>
<dbReference type="Pfam" id="PF04825">
    <property type="entry name" value="Rad21_Rec8_N"/>
    <property type="match status" value="1"/>
</dbReference>